<dbReference type="Pfam" id="PF00076">
    <property type="entry name" value="RRM_1"/>
    <property type="match status" value="3"/>
</dbReference>
<dbReference type="GO" id="GO:0005829">
    <property type="term" value="C:cytosol"/>
    <property type="evidence" value="ECO:0007669"/>
    <property type="project" value="TreeGrafter"/>
</dbReference>
<dbReference type="InterPro" id="IPR000504">
    <property type="entry name" value="RRM_dom"/>
</dbReference>
<dbReference type="EMBL" id="CAMAPE010000015">
    <property type="protein sequence ID" value="CAH9082310.1"/>
    <property type="molecule type" value="Genomic_DNA"/>
</dbReference>
<dbReference type="GO" id="GO:0003729">
    <property type="term" value="F:mRNA binding"/>
    <property type="evidence" value="ECO:0007669"/>
    <property type="project" value="InterPro"/>
</dbReference>
<dbReference type="InterPro" id="IPR012677">
    <property type="entry name" value="Nucleotide-bd_a/b_plait_sf"/>
</dbReference>
<feature type="compositionally biased region" description="Low complexity" evidence="9">
    <location>
        <begin position="436"/>
        <end position="447"/>
    </location>
</feature>
<feature type="region of interest" description="Disordered" evidence="9">
    <location>
        <begin position="419"/>
        <end position="447"/>
    </location>
</feature>
<feature type="compositionally biased region" description="Pro residues" evidence="9">
    <location>
        <begin position="74"/>
        <end position="87"/>
    </location>
</feature>
<evidence type="ECO:0000313" key="12">
    <source>
        <dbReference type="Proteomes" id="UP001152484"/>
    </source>
</evidence>
<evidence type="ECO:0000256" key="9">
    <source>
        <dbReference type="SAM" id="MobiDB-lite"/>
    </source>
</evidence>
<feature type="compositionally biased region" description="Pro residues" evidence="9">
    <location>
        <begin position="1"/>
        <end position="13"/>
    </location>
</feature>
<evidence type="ECO:0000256" key="2">
    <source>
        <dbReference type="ARBA" id="ARBA00022664"/>
    </source>
</evidence>
<comment type="function">
    <text evidence="6">Heterogeneous nuclear ribonucleoprotein (hnRNP)-protein binding the poly(A) tail of mRNA and probably involved in some steps of pre-mRNA maturation.</text>
</comment>
<keyword evidence="2" id="KW-0507">mRNA processing</keyword>
<keyword evidence="4 8" id="KW-0694">RNA-binding</keyword>
<feature type="compositionally biased region" description="Low complexity" evidence="9">
    <location>
        <begin position="14"/>
        <end position="30"/>
    </location>
</feature>
<feature type="region of interest" description="Disordered" evidence="9">
    <location>
        <begin position="373"/>
        <end position="398"/>
    </location>
</feature>
<comment type="similarity">
    <text evidence="7">Belongs to the polyadenylate-binding RBP45 family.</text>
</comment>
<keyword evidence="3" id="KW-0677">Repeat</keyword>
<keyword evidence="5" id="KW-0539">Nucleus</keyword>
<evidence type="ECO:0000256" key="4">
    <source>
        <dbReference type="ARBA" id="ARBA00022884"/>
    </source>
</evidence>
<evidence type="ECO:0000256" key="1">
    <source>
        <dbReference type="ARBA" id="ARBA00004123"/>
    </source>
</evidence>
<name>A0A9P0YYX4_CUSEU</name>
<dbReference type="PROSITE" id="PS50102">
    <property type="entry name" value="RRM"/>
    <property type="match status" value="3"/>
</dbReference>
<evidence type="ECO:0000256" key="5">
    <source>
        <dbReference type="ARBA" id="ARBA00023242"/>
    </source>
</evidence>
<dbReference type="InterPro" id="IPR035979">
    <property type="entry name" value="RBD_domain_sf"/>
</dbReference>
<evidence type="ECO:0000313" key="11">
    <source>
        <dbReference type="EMBL" id="CAH9082310.1"/>
    </source>
</evidence>
<dbReference type="FunFam" id="3.30.70.330:FF:000405">
    <property type="entry name" value="polyadenylate-binding protein RBP45"/>
    <property type="match status" value="1"/>
</dbReference>
<feature type="compositionally biased region" description="Low complexity" evidence="9">
    <location>
        <begin position="38"/>
        <end position="73"/>
    </location>
</feature>
<gene>
    <name evidence="11" type="ORF">CEURO_LOCUS8232</name>
</gene>
<dbReference type="AlphaFoldDB" id="A0A9P0YYX4"/>
<comment type="caution">
    <text evidence="11">The sequence shown here is derived from an EMBL/GenBank/DDBJ whole genome shotgun (WGS) entry which is preliminary data.</text>
</comment>
<dbReference type="GO" id="GO:0005634">
    <property type="term" value="C:nucleus"/>
    <property type="evidence" value="ECO:0007669"/>
    <property type="project" value="UniProtKB-SubCell"/>
</dbReference>
<dbReference type="Proteomes" id="UP001152484">
    <property type="component" value="Unassembled WGS sequence"/>
</dbReference>
<dbReference type="PANTHER" id="PTHR47640:SF48">
    <property type="entry name" value="POLYADENYLATE-BINDING PROTEIN RBP45B"/>
    <property type="match status" value="1"/>
</dbReference>
<dbReference type="FunFam" id="3.30.70.330:FF:000236">
    <property type="entry name" value="Polyadenylate-binding protein RBP45C"/>
    <property type="match status" value="1"/>
</dbReference>
<feature type="region of interest" description="Disordered" evidence="9">
    <location>
        <begin position="278"/>
        <end position="307"/>
    </location>
</feature>
<dbReference type="PANTHER" id="PTHR47640">
    <property type="entry name" value="TRNA SELENOCYSTEINE 1-ASSOCIATED PROTEIN 1-RELATED-RELATED"/>
    <property type="match status" value="1"/>
</dbReference>
<evidence type="ECO:0000256" key="8">
    <source>
        <dbReference type="PROSITE-ProRule" id="PRU00176"/>
    </source>
</evidence>
<evidence type="ECO:0000256" key="3">
    <source>
        <dbReference type="ARBA" id="ARBA00022737"/>
    </source>
</evidence>
<sequence length="447" mass="49673">MQPSSAGPPPPMAPSQQYQQYHQPQQQWMGQPPPHQPQPHYQAQPPQPHYQAQPPQPQQQSPYYYQHAQTQGAGPPPSQQNQQPPPYNSAAAAQPPSADEIRSIWIGDLQPWMDEDYLTRCFYGTGEVVSVKVIRNKQTSQSEGYGFIEFNSQAAAEKNLQAYHGTPMPNAQQNFRLNWASLGSGEKRSDSSPEHTIFVGDLAADVTDYILQETFRVNYPSVKGAKVVTDRATGRTKGYGFVKFGDPSEQQRAMTEMNGMYCSSRPMRIGVAANKKNLSTLPQGSTQPQDTYQNSQGTQSDDDPTNTTIFVGNLDTNVSEDALRQFFSNYGQLLHVKIPVGKRCGFVQFADRNVAEEALLNLNGSQLGGQSIRLSWGRSPSNRQPQPEQNQWNNNSGHYGYTPGYESYGYPPATAAAQDPNMYYGGGYGNYPPPQQQHQQQHQGYTG</sequence>
<evidence type="ECO:0000256" key="7">
    <source>
        <dbReference type="ARBA" id="ARBA00061708"/>
    </source>
</evidence>
<feature type="compositionally biased region" description="Low complexity" evidence="9">
    <location>
        <begin position="88"/>
        <end position="98"/>
    </location>
</feature>
<dbReference type="OrthoDB" id="446113at2759"/>
<evidence type="ECO:0000256" key="6">
    <source>
        <dbReference type="ARBA" id="ARBA00057395"/>
    </source>
</evidence>
<proteinExistence type="inferred from homology"/>
<feature type="compositionally biased region" description="Low complexity" evidence="9">
    <location>
        <begin position="382"/>
        <end position="395"/>
    </location>
</feature>
<dbReference type="GO" id="GO:0006397">
    <property type="term" value="P:mRNA processing"/>
    <property type="evidence" value="ECO:0007669"/>
    <property type="project" value="UniProtKB-KW"/>
</dbReference>
<reference evidence="11" key="1">
    <citation type="submission" date="2022-07" db="EMBL/GenBank/DDBJ databases">
        <authorList>
            <person name="Macas J."/>
            <person name="Novak P."/>
            <person name="Neumann P."/>
        </authorList>
    </citation>
    <scope>NUCLEOTIDE SEQUENCE</scope>
</reference>
<protein>
    <recommendedName>
        <fullName evidence="10">RRM domain-containing protein</fullName>
    </recommendedName>
</protein>
<organism evidence="11 12">
    <name type="scientific">Cuscuta europaea</name>
    <name type="common">European dodder</name>
    <dbReference type="NCBI Taxonomy" id="41803"/>
    <lineage>
        <taxon>Eukaryota</taxon>
        <taxon>Viridiplantae</taxon>
        <taxon>Streptophyta</taxon>
        <taxon>Embryophyta</taxon>
        <taxon>Tracheophyta</taxon>
        <taxon>Spermatophyta</taxon>
        <taxon>Magnoliopsida</taxon>
        <taxon>eudicotyledons</taxon>
        <taxon>Gunneridae</taxon>
        <taxon>Pentapetalae</taxon>
        <taxon>asterids</taxon>
        <taxon>lamiids</taxon>
        <taxon>Solanales</taxon>
        <taxon>Convolvulaceae</taxon>
        <taxon>Cuscuteae</taxon>
        <taxon>Cuscuta</taxon>
        <taxon>Cuscuta subgen. Cuscuta</taxon>
    </lineage>
</organism>
<feature type="region of interest" description="Disordered" evidence="9">
    <location>
        <begin position="1"/>
        <end position="98"/>
    </location>
</feature>
<feature type="domain" description="RRM" evidence="10">
    <location>
        <begin position="195"/>
        <end position="274"/>
    </location>
</feature>
<dbReference type="CDD" id="cd12345">
    <property type="entry name" value="RRM2_SECp43_like"/>
    <property type="match status" value="1"/>
</dbReference>
<comment type="subcellular location">
    <subcellularLocation>
        <location evidence="1">Nucleus</location>
    </subcellularLocation>
</comment>
<evidence type="ECO:0000259" key="10">
    <source>
        <dbReference type="PROSITE" id="PS50102"/>
    </source>
</evidence>
<dbReference type="Gene3D" id="3.30.70.330">
    <property type="match status" value="3"/>
</dbReference>
<dbReference type="FunFam" id="3.30.70.330:FF:000103">
    <property type="entry name" value="Polyadenylate-binding protein RBP47B"/>
    <property type="match status" value="1"/>
</dbReference>
<dbReference type="CDD" id="cd12344">
    <property type="entry name" value="RRM1_SECp43_like"/>
    <property type="match status" value="1"/>
</dbReference>
<keyword evidence="12" id="KW-1185">Reference proteome</keyword>
<feature type="domain" description="RRM" evidence="10">
    <location>
        <begin position="102"/>
        <end position="182"/>
    </location>
</feature>
<dbReference type="InterPro" id="IPR050825">
    <property type="entry name" value="RBM42_RBP45_47-like"/>
</dbReference>
<accession>A0A9P0YYX4</accession>
<dbReference type="SMART" id="SM00360">
    <property type="entry name" value="RRM"/>
    <property type="match status" value="3"/>
</dbReference>
<dbReference type="SUPFAM" id="SSF54928">
    <property type="entry name" value="RNA-binding domain, RBD"/>
    <property type="match status" value="3"/>
</dbReference>
<feature type="domain" description="RRM" evidence="10">
    <location>
        <begin position="307"/>
        <end position="379"/>
    </location>
</feature>